<dbReference type="EMBL" id="BGZK01000283">
    <property type="protein sequence ID" value="GBP34049.1"/>
    <property type="molecule type" value="Genomic_DNA"/>
</dbReference>
<name>A0A4C1V5Z8_EUMVA</name>
<keyword evidence="2" id="KW-1185">Reference proteome</keyword>
<organism evidence="1 2">
    <name type="scientific">Eumeta variegata</name>
    <name type="common">Bagworm moth</name>
    <name type="synonym">Eumeta japonica</name>
    <dbReference type="NCBI Taxonomy" id="151549"/>
    <lineage>
        <taxon>Eukaryota</taxon>
        <taxon>Metazoa</taxon>
        <taxon>Ecdysozoa</taxon>
        <taxon>Arthropoda</taxon>
        <taxon>Hexapoda</taxon>
        <taxon>Insecta</taxon>
        <taxon>Pterygota</taxon>
        <taxon>Neoptera</taxon>
        <taxon>Endopterygota</taxon>
        <taxon>Lepidoptera</taxon>
        <taxon>Glossata</taxon>
        <taxon>Ditrysia</taxon>
        <taxon>Tineoidea</taxon>
        <taxon>Psychidae</taxon>
        <taxon>Oiketicinae</taxon>
        <taxon>Eumeta</taxon>
    </lineage>
</organism>
<comment type="caution">
    <text evidence="1">The sequence shown here is derived from an EMBL/GenBank/DDBJ whole genome shotgun (WGS) entry which is preliminary data.</text>
</comment>
<reference evidence="1 2" key="1">
    <citation type="journal article" date="2019" name="Commun. Biol.">
        <title>The bagworm genome reveals a unique fibroin gene that provides high tensile strength.</title>
        <authorList>
            <person name="Kono N."/>
            <person name="Nakamura H."/>
            <person name="Ohtoshi R."/>
            <person name="Tomita M."/>
            <person name="Numata K."/>
            <person name="Arakawa K."/>
        </authorList>
    </citation>
    <scope>NUCLEOTIDE SEQUENCE [LARGE SCALE GENOMIC DNA]</scope>
</reference>
<proteinExistence type="predicted"/>
<gene>
    <name evidence="1" type="ORF">EVAR_94062_1</name>
</gene>
<accession>A0A4C1V5Z8</accession>
<dbReference type="Proteomes" id="UP000299102">
    <property type="component" value="Unassembled WGS sequence"/>
</dbReference>
<sequence>MQRLYHVEFYSLCLHFWEIEYYCIIHGYIHDAQCSRAGQSVTHFGRRINRAYSELTFMDYGGPFRVTAACDPGGIDFMLSCPVAFTGEILATYIVGAKPVKSNVMFKNEVLDIVEPSLFLGFTSDAKLRWNPHLEKA</sequence>
<dbReference type="OrthoDB" id="7790673at2759"/>
<evidence type="ECO:0000313" key="2">
    <source>
        <dbReference type="Proteomes" id="UP000299102"/>
    </source>
</evidence>
<evidence type="ECO:0000313" key="1">
    <source>
        <dbReference type="EMBL" id="GBP34049.1"/>
    </source>
</evidence>
<protein>
    <submittedName>
        <fullName evidence="1">Uncharacterized protein</fullName>
    </submittedName>
</protein>
<dbReference type="AlphaFoldDB" id="A0A4C1V5Z8"/>